<keyword evidence="3" id="KW-0245">EGF-like domain</keyword>
<feature type="region of interest" description="Disordered" evidence="12">
    <location>
        <begin position="53"/>
        <end position="82"/>
    </location>
</feature>
<gene>
    <name evidence="14" type="ORF">GSTENG00017664001</name>
</gene>
<dbReference type="GO" id="GO:0005576">
    <property type="term" value="C:extracellular region"/>
    <property type="evidence" value="ECO:0007669"/>
    <property type="project" value="UniProtKB-SubCell"/>
</dbReference>
<evidence type="ECO:0000256" key="8">
    <source>
        <dbReference type="ARBA" id="ARBA00022889"/>
    </source>
</evidence>
<dbReference type="SMART" id="SM00032">
    <property type="entry name" value="CCP"/>
    <property type="match status" value="1"/>
</dbReference>
<evidence type="ECO:0000256" key="2">
    <source>
        <dbReference type="ARBA" id="ARBA00022525"/>
    </source>
</evidence>
<feature type="disulfide bond" evidence="11">
    <location>
        <begin position="94"/>
        <end position="121"/>
    </location>
</feature>
<protein>
    <submittedName>
        <fullName evidence="14">(spotted green pufferfish) hypothetical protein</fullName>
    </submittedName>
</protein>
<evidence type="ECO:0000256" key="10">
    <source>
        <dbReference type="ARBA" id="ARBA00023180"/>
    </source>
</evidence>
<evidence type="ECO:0000256" key="3">
    <source>
        <dbReference type="ARBA" id="ARBA00022536"/>
    </source>
</evidence>
<keyword evidence="9 11" id="KW-1015">Disulfide bond</keyword>
<dbReference type="FunFam" id="2.10.70.10:FF:000064">
    <property type="entry name" value="Fibulin 7"/>
    <property type="match status" value="1"/>
</dbReference>
<comment type="subcellular location">
    <subcellularLocation>
        <location evidence="1">Secreted</location>
    </subcellularLocation>
</comment>
<keyword evidence="7" id="KW-0106">Calcium</keyword>
<dbReference type="InterPro" id="IPR000436">
    <property type="entry name" value="Sushi_SCR_CCP_dom"/>
</dbReference>
<dbReference type="PANTHER" id="PTHR46393">
    <property type="entry name" value="SUSHI DOMAIN-CONTAINING PROTEIN"/>
    <property type="match status" value="1"/>
</dbReference>
<evidence type="ECO:0000259" key="13">
    <source>
        <dbReference type="PROSITE" id="PS50923"/>
    </source>
</evidence>
<evidence type="ECO:0000256" key="4">
    <source>
        <dbReference type="ARBA" id="ARBA00022659"/>
    </source>
</evidence>
<dbReference type="Pfam" id="PF00084">
    <property type="entry name" value="Sushi"/>
    <property type="match status" value="1"/>
</dbReference>
<evidence type="ECO:0000256" key="11">
    <source>
        <dbReference type="PROSITE-ProRule" id="PRU00302"/>
    </source>
</evidence>
<keyword evidence="4 11" id="KW-0768">Sushi</keyword>
<dbReference type="Gene3D" id="2.10.70.10">
    <property type="entry name" value="Complement Module, domain 1"/>
    <property type="match status" value="1"/>
</dbReference>
<keyword evidence="5" id="KW-0732">Signal</keyword>
<name>Q4SIJ5_TETNG</name>
<feature type="domain" description="Sushi" evidence="13">
    <location>
        <begin position="66"/>
        <end position="123"/>
    </location>
</feature>
<evidence type="ECO:0000256" key="6">
    <source>
        <dbReference type="ARBA" id="ARBA00022737"/>
    </source>
</evidence>
<dbReference type="CDD" id="cd00033">
    <property type="entry name" value="CCP"/>
    <property type="match status" value="1"/>
</dbReference>
<evidence type="ECO:0000313" key="14">
    <source>
        <dbReference type="EMBL" id="CAF99537.1"/>
    </source>
</evidence>
<comment type="caution">
    <text evidence="11">Lacks conserved residue(s) required for the propagation of feature annotation.</text>
</comment>
<sequence length="146" mass="15989">MTVFIKSLKVSEDCASRQEIQGSLKQVQKLLSAHEASYLQSLRNLRKKINLMQSSATKQPPRATNSTCPKLEAPANGRKLGKSQSVGHEVHFLCDPGYELVGSESRVCQESLTWSGQQTACRGERPSSLSSCKGHFVSARSPVNDL</sequence>
<evidence type="ECO:0000256" key="1">
    <source>
        <dbReference type="ARBA" id="ARBA00004613"/>
    </source>
</evidence>
<dbReference type="PROSITE" id="PS50923">
    <property type="entry name" value="SUSHI"/>
    <property type="match status" value="1"/>
</dbReference>
<dbReference type="PANTHER" id="PTHR46393:SF7">
    <property type="entry name" value="COMPLEMENT C2"/>
    <property type="match status" value="1"/>
</dbReference>
<dbReference type="OrthoDB" id="4062651at2759"/>
<reference evidence="14" key="1">
    <citation type="journal article" date="2004" name="Nature">
        <title>Genome duplication in the teleost fish Tetraodon nigroviridis reveals the early vertebrate proto-karyotype.</title>
        <authorList>
            <person name="Jaillon O."/>
            <person name="Aury J.-M."/>
            <person name="Brunet F."/>
            <person name="Petit J.-L."/>
            <person name="Stange-Thomann N."/>
            <person name="Mauceli E."/>
            <person name="Bouneau L."/>
            <person name="Fischer C."/>
            <person name="Ozouf-Costaz C."/>
            <person name="Bernot A."/>
            <person name="Nicaud S."/>
            <person name="Jaffe D."/>
            <person name="Fisher S."/>
            <person name="Lutfalla G."/>
            <person name="Dossat C."/>
            <person name="Segurens B."/>
            <person name="Dasilva C."/>
            <person name="Salanoubat M."/>
            <person name="Levy M."/>
            <person name="Boudet N."/>
            <person name="Castellano S."/>
            <person name="Anthouard V."/>
            <person name="Jubin C."/>
            <person name="Castelli V."/>
            <person name="Katinka M."/>
            <person name="Vacherie B."/>
            <person name="Biemont C."/>
            <person name="Skalli Z."/>
            <person name="Cattolico L."/>
            <person name="Poulain J."/>
            <person name="De Berardinis V."/>
            <person name="Cruaud C."/>
            <person name="Duprat S."/>
            <person name="Brottier P."/>
            <person name="Coutanceau J.-P."/>
            <person name="Gouzy J."/>
            <person name="Parra G."/>
            <person name="Lardier G."/>
            <person name="Chapple C."/>
            <person name="McKernan K.J."/>
            <person name="McEwan P."/>
            <person name="Bosak S."/>
            <person name="Kellis M."/>
            <person name="Volff J.-N."/>
            <person name="Guigo R."/>
            <person name="Zody M.C."/>
            <person name="Mesirov J."/>
            <person name="Lindblad-Toh K."/>
            <person name="Birren B."/>
            <person name="Nusbaum C."/>
            <person name="Kahn D."/>
            <person name="Robinson-Rechavi M."/>
            <person name="Laudet V."/>
            <person name="Schachter V."/>
            <person name="Quetier F."/>
            <person name="Saurin W."/>
            <person name="Scarpelli C."/>
            <person name="Wincker P."/>
            <person name="Lander E.S."/>
            <person name="Weissenbach J."/>
            <person name="Roest Crollius H."/>
        </authorList>
    </citation>
    <scope>NUCLEOTIDE SEQUENCE [LARGE SCALE GENOMIC DNA]</scope>
</reference>
<dbReference type="GO" id="GO:0007155">
    <property type="term" value="P:cell adhesion"/>
    <property type="evidence" value="ECO:0007669"/>
    <property type="project" value="UniProtKB-KW"/>
</dbReference>
<evidence type="ECO:0000256" key="7">
    <source>
        <dbReference type="ARBA" id="ARBA00022837"/>
    </source>
</evidence>
<organism evidence="14">
    <name type="scientific">Tetraodon nigroviridis</name>
    <name type="common">Spotted green pufferfish</name>
    <name type="synonym">Chelonodon nigroviridis</name>
    <dbReference type="NCBI Taxonomy" id="99883"/>
    <lineage>
        <taxon>Eukaryota</taxon>
        <taxon>Metazoa</taxon>
        <taxon>Chordata</taxon>
        <taxon>Craniata</taxon>
        <taxon>Vertebrata</taxon>
        <taxon>Euteleostomi</taxon>
        <taxon>Actinopterygii</taxon>
        <taxon>Neopterygii</taxon>
        <taxon>Teleostei</taxon>
        <taxon>Neoteleostei</taxon>
        <taxon>Acanthomorphata</taxon>
        <taxon>Eupercaria</taxon>
        <taxon>Tetraodontiformes</taxon>
        <taxon>Tetradontoidea</taxon>
        <taxon>Tetraodontidae</taxon>
        <taxon>Tetraodon</taxon>
    </lineage>
</organism>
<dbReference type="EMBL" id="CAAE01014581">
    <property type="protein sequence ID" value="CAF99537.1"/>
    <property type="molecule type" value="Genomic_DNA"/>
</dbReference>
<keyword evidence="8" id="KW-0130">Cell adhesion</keyword>
<feature type="compositionally biased region" description="Polar residues" evidence="12">
    <location>
        <begin position="53"/>
        <end position="68"/>
    </location>
</feature>
<keyword evidence="10" id="KW-0325">Glycoprotein</keyword>
<evidence type="ECO:0000256" key="12">
    <source>
        <dbReference type="SAM" id="MobiDB-lite"/>
    </source>
</evidence>
<accession>Q4SIJ5</accession>
<dbReference type="KEGG" id="tng:GSTEN00017664G001"/>
<evidence type="ECO:0000256" key="5">
    <source>
        <dbReference type="ARBA" id="ARBA00022729"/>
    </source>
</evidence>
<dbReference type="AlphaFoldDB" id="Q4SIJ5"/>
<keyword evidence="6" id="KW-0677">Repeat</keyword>
<comment type="caution">
    <text evidence="14">The sequence shown here is derived from an EMBL/GenBank/DDBJ whole genome shotgun (WGS) entry which is preliminary data.</text>
</comment>
<proteinExistence type="predicted"/>
<dbReference type="SUPFAM" id="SSF57535">
    <property type="entry name" value="Complement control module/SCR domain"/>
    <property type="match status" value="1"/>
</dbReference>
<evidence type="ECO:0000256" key="9">
    <source>
        <dbReference type="ARBA" id="ARBA00023157"/>
    </source>
</evidence>
<reference evidence="14" key="2">
    <citation type="submission" date="2004-02" db="EMBL/GenBank/DDBJ databases">
        <authorList>
            <consortium name="Genoscope"/>
            <consortium name="Whitehead Institute Centre for Genome Research"/>
        </authorList>
    </citation>
    <scope>NUCLEOTIDE SEQUENCE</scope>
</reference>
<keyword evidence="2" id="KW-0964">Secreted</keyword>
<dbReference type="InterPro" id="IPR035976">
    <property type="entry name" value="Sushi/SCR/CCP_sf"/>
</dbReference>